<dbReference type="PRINTS" id="PR00834">
    <property type="entry name" value="PROTEASES2C"/>
</dbReference>
<dbReference type="Pfam" id="PF13180">
    <property type="entry name" value="PDZ_2"/>
    <property type="match status" value="2"/>
</dbReference>
<dbReference type="PANTHER" id="PTHR22939">
    <property type="entry name" value="SERINE PROTEASE FAMILY S1C HTRA-RELATED"/>
    <property type="match status" value="1"/>
</dbReference>
<evidence type="ECO:0000256" key="6">
    <source>
        <dbReference type="ARBA" id="ARBA00022825"/>
    </source>
</evidence>
<evidence type="ECO:0000256" key="7">
    <source>
        <dbReference type="PIRSR" id="PIRSR611782-1"/>
    </source>
</evidence>
<dbReference type="Gene3D" id="2.30.42.10">
    <property type="match status" value="2"/>
</dbReference>
<proteinExistence type="inferred from homology"/>
<evidence type="ECO:0000259" key="10">
    <source>
        <dbReference type="PROSITE" id="PS50106"/>
    </source>
</evidence>
<name>A0A6N6VHG7_9HYPH</name>
<keyword evidence="4" id="KW-0677">Repeat</keyword>
<feature type="active site" description="Charge relay system" evidence="7">
    <location>
        <position position="231"/>
    </location>
</feature>
<accession>A0A6N6VHG7</accession>
<dbReference type="Pfam" id="PF13365">
    <property type="entry name" value="Trypsin_2"/>
    <property type="match status" value="1"/>
</dbReference>
<evidence type="ECO:0000256" key="5">
    <source>
        <dbReference type="ARBA" id="ARBA00022801"/>
    </source>
</evidence>
<gene>
    <name evidence="11" type="ORF">F2P47_09600</name>
</gene>
<feature type="transmembrane region" description="Helical" evidence="9">
    <location>
        <begin position="12"/>
        <end position="31"/>
    </location>
</feature>
<dbReference type="AlphaFoldDB" id="A0A6N6VHG7"/>
<dbReference type="GO" id="GO:0004252">
    <property type="term" value="F:serine-type endopeptidase activity"/>
    <property type="evidence" value="ECO:0007669"/>
    <property type="project" value="InterPro"/>
</dbReference>
<dbReference type="PANTHER" id="PTHR22939:SF129">
    <property type="entry name" value="SERINE PROTEASE HTRA2, MITOCHONDRIAL"/>
    <property type="match status" value="1"/>
</dbReference>
<feature type="active site" description="Charge relay system" evidence="7">
    <location>
        <position position="155"/>
    </location>
</feature>
<dbReference type="GO" id="GO:0006508">
    <property type="term" value="P:proteolysis"/>
    <property type="evidence" value="ECO:0007669"/>
    <property type="project" value="UniProtKB-KW"/>
</dbReference>
<dbReference type="Gene3D" id="2.40.10.120">
    <property type="match status" value="1"/>
</dbReference>
<dbReference type="InterPro" id="IPR011782">
    <property type="entry name" value="Pept_S1C_Do"/>
</dbReference>
<dbReference type="InterPro" id="IPR001940">
    <property type="entry name" value="Peptidase_S1C"/>
</dbReference>
<dbReference type="PROSITE" id="PS50106">
    <property type="entry name" value="PDZ"/>
    <property type="match status" value="1"/>
</dbReference>
<keyword evidence="9" id="KW-1133">Transmembrane helix</keyword>
<comment type="caution">
    <text evidence="11">The sequence shown here is derived from an EMBL/GenBank/DDBJ whole genome shotgun (WGS) entry which is preliminary data.</text>
</comment>
<feature type="binding site" evidence="8">
    <location>
        <begin position="229"/>
        <end position="231"/>
    </location>
    <ligand>
        <name>substrate</name>
    </ligand>
</feature>
<feature type="domain" description="PDZ" evidence="10">
    <location>
        <begin position="287"/>
        <end position="366"/>
    </location>
</feature>
<dbReference type="InterPro" id="IPR009003">
    <property type="entry name" value="Peptidase_S1_PA"/>
</dbReference>
<evidence type="ECO:0000256" key="9">
    <source>
        <dbReference type="SAM" id="Phobius"/>
    </source>
</evidence>
<feature type="binding site" evidence="8">
    <location>
        <position position="125"/>
    </location>
    <ligand>
        <name>substrate</name>
    </ligand>
</feature>
<sequence length="485" mass="51392">MVIELMTQSSVGGWTAMALGAVALSLTLVFFPHDVKAETRALPGSAGEVTLSYSSVVKRVAPAVVNVYSKRVVRAQAPSPLFNDPFFQRFFGDRFSFGVPRERVQQSLGSGVIIDADGLIVTNNHVIQGGDQFKVALNDRREFEAKVVLADERTDLAVLKIDTKGEKLPFLSFKDSDSVEVGDLVLALGNPFGVGQTVTTGIVSALARTHVGVSDYQFFIQTDAAINPGNSGGALVTTDGKLIGINSAIYSQSGGSVGIGFAIPSNMVRLIVDSARNGGRVKRPWTGAQLQAVDAQLASTLGLDRPGGALVQEVFPGGPAARAGLKEGDVIRSVDNHDVEDPQAVRYRFATKGLDGKVTVRYQRDGRSFETQVALEAAPEKPAADRTLIKGHNPFTGATVANLSPAVADELDLDTFGGKGVVVLKIEDGTPAERLQFQPGDIVLQVGETKIGSVKELLGATAGTREQWDFAIRRGDRTFTATVGG</sequence>
<evidence type="ECO:0000256" key="3">
    <source>
        <dbReference type="ARBA" id="ARBA00022729"/>
    </source>
</evidence>
<evidence type="ECO:0000313" key="12">
    <source>
        <dbReference type="Proteomes" id="UP000468901"/>
    </source>
</evidence>
<keyword evidence="9" id="KW-0812">Transmembrane</keyword>
<dbReference type="InterPro" id="IPR036034">
    <property type="entry name" value="PDZ_sf"/>
</dbReference>
<reference evidence="11 12" key="1">
    <citation type="submission" date="2019-09" db="EMBL/GenBank/DDBJ databases">
        <title>Parvibaculum sedimenti sp. nov., isolated from sediment.</title>
        <authorList>
            <person name="Wang Y."/>
        </authorList>
    </citation>
    <scope>NUCLEOTIDE SEQUENCE [LARGE SCALE GENOMIC DNA]</scope>
    <source>
        <strain evidence="11 12">HXT-9</strain>
    </source>
</reference>
<keyword evidence="2" id="KW-0645">Protease</keyword>
<evidence type="ECO:0000256" key="8">
    <source>
        <dbReference type="PIRSR" id="PIRSR611782-2"/>
    </source>
</evidence>
<evidence type="ECO:0000313" key="11">
    <source>
        <dbReference type="EMBL" id="KAB7740247.1"/>
    </source>
</evidence>
<dbReference type="Proteomes" id="UP000468901">
    <property type="component" value="Unassembled WGS sequence"/>
</dbReference>
<dbReference type="NCBIfam" id="TIGR02037">
    <property type="entry name" value="degP_htrA_DO"/>
    <property type="match status" value="1"/>
</dbReference>
<dbReference type="SMART" id="SM00228">
    <property type="entry name" value="PDZ"/>
    <property type="match status" value="2"/>
</dbReference>
<keyword evidence="9" id="KW-0472">Membrane</keyword>
<keyword evidence="5" id="KW-0378">Hydrolase</keyword>
<dbReference type="SUPFAM" id="SSF50494">
    <property type="entry name" value="Trypsin-like serine proteases"/>
    <property type="match status" value="1"/>
</dbReference>
<dbReference type="EMBL" id="WESC01000007">
    <property type="protein sequence ID" value="KAB7740247.1"/>
    <property type="molecule type" value="Genomic_DNA"/>
</dbReference>
<keyword evidence="3" id="KW-0732">Signal</keyword>
<comment type="similarity">
    <text evidence="1">Belongs to the peptidase S1C family.</text>
</comment>
<evidence type="ECO:0000256" key="2">
    <source>
        <dbReference type="ARBA" id="ARBA00022670"/>
    </source>
</evidence>
<protein>
    <submittedName>
        <fullName evidence="11">Do family serine endopeptidase</fullName>
    </submittedName>
</protein>
<dbReference type="InterPro" id="IPR001478">
    <property type="entry name" value="PDZ"/>
</dbReference>
<keyword evidence="6" id="KW-0720">Serine protease</keyword>
<organism evidence="11 12">
    <name type="scientific">Parvibaculum sedimenti</name>
    <dbReference type="NCBI Taxonomy" id="2608632"/>
    <lineage>
        <taxon>Bacteria</taxon>
        <taxon>Pseudomonadati</taxon>
        <taxon>Pseudomonadota</taxon>
        <taxon>Alphaproteobacteria</taxon>
        <taxon>Hyphomicrobiales</taxon>
        <taxon>Parvibaculaceae</taxon>
        <taxon>Parvibaculum</taxon>
    </lineage>
</organism>
<dbReference type="SUPFAM" id="SSF50156">
    <property type="entry name" value="PDZ domain-like"/>
    <property type="match status" value="2"/>
</dbReference>
<evidence type="ECO:0000256" key="4">
    <source>
        <dbReference type="ARBA" id="ARBA00022737"/>
    </source>
</evidence>
<keyword evidence="12" id="KW-1185">Reference proteome</keyword>
<evidence type="ECO:0000256" key="1">
    <source>
        <dbReference type="ARBA" id="ARBA00010541"/>
    </source>
</evidence>
<feature type="binding site" evidence="8">
    <location>
        <position position="155"/>
    </location>
    <ligand>
        <name>substrate</name>
    </ligand>
</feature>
<feature type="active site" description="Charge relay system" evidence="7">
    <location>
        <position position="125"/>
    </location>
</feature>